<dbReference type="Gene3D" id="3.30.460.20">
    <property type="entry name" value="CorA soluble domain-like"/>
    <property type="match status" value="1"/>
</dbReference>
<dbReference type="CDD" id="cd12827">
    <property type="entry name" value="EcCorA_ZntB-like_u2"/>
    <property type="match status" value="1"/>
</dbReference>
<evidence type="ECO:0000256" key="4">
    <source>
        <dbReference type="ARBA" id="ARBA00022989"/>
    </source>
</evidence>
<keyword evidence="3 6" id="KW-0812">Transmembrane</keyword>
<evidence type="ECO:0000256" key="3">
    <source>
        <dbReference type="ARBA" id="ARBA00022692"/>
    </source>
</evidence>
<dbReference type="EMBL" id="JACOQK010000001">
    <property type="protein sequence ID" value="MBC5788334.1"/>
    <property type="molecule type" value="Genomic_DNA"/>
</dbReference>
<keyword evidence="4 6" id="KW-1133">Transmembrane helix</keyword>
<evidence type="ECO:0000256" key="1">
    <source>
        <dbReference type="ARBA" id="ARBA00004141"/>
    </source>
</evidence>
<organism evidence="7 8">
    <name type="scientific">Clostridium facile</name>
    <dbReference type="NCBI Taxonomy" id="2763035"/>
    <lineage>
        <taxon>Bacteria</taxon>
        <taxon>Bacillati</taxon>
        <taxon>Bacillota</taxon>
        <taxon>Clostridia</taxon>
        <taxon>Eubacteriales</taxon>
        <taxon>Clostridiaceae</taxon>
        <taxon>Clostridium</taxon>
    </lineage>
</organism>
<dbReference type="Pfam" id="PF01544">
    <property type="entry name" value="CorA"/>
    <property type="match status" value="1"/>
</dbReference>
<comment type="similarity">
    <text evidence="2">Belongs to the CorA metal ion transporter (MIT) (TC 1.A.35) family.</text>
</comment>
<proteinExistence type="inferred from homology"/>
<dbReference type="InterPro" id="IPR045863">
    <property type="entry name" value="CorA_TM1_TM2"/>
</dbReference>
<comment type="subcellular location">
    <subcellularLocation>
        <location evidence="1">Membrane</location>
        <topology evidence="1">Multi-pass membrane protein</topology>
    </subcellularLocation>
</comment>
<reference evidence="7 8" key="1">
    <citation type="submission" date="2020-08" db="EMBL/GenBank/DDBJ databases">
        <title>Genome public.</title>
        <authorList>
            <person name="Liu C."/>
            <person name="Sun Q."/>
        </authorList>
    </citation>
    <scope>NUCLEOTIDE SEQUENCE [LARGE SCALE GENOMIC DNA]</scope>
    <source>
        <strain evidence="7 8">NSJ-27</strain>
    </source>
</reference>
<dbReference type="InterPro" id="IPR045861">
    <property type="entry name" value="CorA_cytoplasmic_dom"/>
</dbReference>
<dbReference type="Gene3D" id="1.20.58.340">
    <property type="entry name" value="Magnesium transport protein CorA, transmembrane region"/>
    <property type="match status" value="2"/>
</dbReference>
<evidence type="ECO:0000313" key="7">
    <source>
        <dbReference type="EMBL" id="MBC5788334.1"/>
    </source>
</evidence>
<feature type="transmembrane region" description="Helical" evidence="6">
    <location>
        <begin position="250"/>
        <end position="272"/>
    </location>
</feature>
<evidence type="ECO:0000313" key="8">
    <source>
        <dbReference type="Proteomes" id="UP000649151"/>
    </source>
</evidence>
<evidence type="ECO:0000256" key="6">
    <source>
        <dbReference type="SAM" id="Phobius"/>
    </source>
</evidence>
<dbReference type="SUPFAM" id="SSF143865">
    <property type="entry name" value="CorA soluble domain-like"/>
    <property type="match status" value="1"/>
</dbReference>
<gene>
    <name evidence="7" type="ORF">H8Z77_09990</name>
</gene>
<accession>A0ABR7IT62</accession>
<dbReference type="InterPro" id="IPR047199">
    <property type="entry name" value="CorA-like"/>
</dbReference>
<evidence type="ECO:0000256" key="5">
    <source>
        <dbReference type="ARBA" id="ARBA00023136"/>
    </source>
</evidence>
<feature type="transmembrane region" description="Helical" evidence="6">
    <location>
        <begin position="284"/>
        <end position="302"/>
    </location>
</feature>
<protein>
    <submittedName>
        <fullName evidence="7">Magnesium transporter CorA family protein</fullName>
    </submittedName>
</protein>
<dbReference type="SUPFAM" id="SSF144083">
    <property type="entry name" value="Magnesium transport protein CorA, transmembrane region"/>
    <property type="match status" value="1"/>
</dbReference>
<dbReference type="PANTHER" id="PTHR47891">
    <property type="entry name" value="TRANSPORTER-RELATED"/>
    <property type="match status" value="1"/>
</dbReference>
<name>A0ABR7IT62_9CLOT</name>
<sequence>MMEFYKTLDGHITPISQLEDYTWINMVAPTTEERNFIIKELGVEPTFFSSALDEEETPHIDTEDDQTAIIIDIPDRTSDEKGNIEFCTLPLAIIMKGKTLITVCIKDSPIIRDFTNGLIRNTYTQYRTRLIFQIFYRISQTYLAYLKQIDKITDFAEQQLHKSMKNKELFRMMTIEKSLVYFSTSLKANEVTLQKIFRGRLLKLYDDDKDLLEDVLLEVKQAIEMCTIYRDIMGGTMDAYASIISNNLNIVMKVLTSITILMAIPTLVSSFYGMNVSFLPLPVFWFPICISILLVIIVAVILHKKNML</sequence>
<dbReference type="PANTHER" id="PTHR47891:SF2">
    <property type="entry name" value="MAGNESIUM AND COBALT TRANSPORTER"/>
    <property type="match status" value="1"/>
</dbReference>
<evidence type="ECO:0000256" key="2">
    <source>
        <dbReference type="ARBA" id="ARBA00009765"/>
    </source>
</evidence>
<keyword evidence="5 6" id="KW-0472">Membrane</keyword>
<dbReference type="Proteomes" id="UP000649151">
    <property type="component" value="Unassembled WGS sequence"/>
</dbReference>
<comment type="caution">
    <text evidence="7">The sequence shown here is derived from an EMBL/GenBank/DDBJ whole genome shotgun (WGS) entry which is preliminary data.</text>
</comment>
<keyword evidence="8" id="KW-1185">Reference proteome</keyword>
<dbReference type="InterPro" id="IPR002523">
    <property type="entry name" value="MgTranspt_CorA/ZnTranspt_ZntB"/>
</dbReference>
<dbReference type="RefSeq" id="WP_069986816.1">
    <property type="nucleotide sequence ID" value="NZ_JACOQK010000001.1"/>
</dbReference>